<evidence type="ECO:0000313" key="3">
    <source>
        <dbReference type="Proteomes" id="UP000078387"/>
    </source>
</evidence>
<dbReference type="Gene3D" id="2.60.200.20">
    <property type="match status" value="1"/>
</dbReference>
<dbReference type="Pfam" id="PF00069">
    <property type="entry name" value="Pkinase"/>
    <property type="match status" value="1"/>
</dbReference>
<dbReference type="SMART" id="SM00220">
    <property type="entry name" value="S_TKc"/>
    <property type="match status" value="1"/>
</dbReference>
<dbReference type="AlphaFoldDB" id="A0A5K1VAV0"/>
<dbReference type="InterPro" id="IPR008271">
    <property type="entry name" value="Ser/Thr_kinase_AS"/>
</dbReference>
<dbReference type="VEuPathDB" id="AmoebaDB:EHI5A_221770"/>
<name>A0A5K1VAV0_ENTHI</name>
<dbReference type="PANTHER" id="PTHR24347">
    <property type="entry name" value="SERINE/THREONINE-PROTEIN KINASE"/>
    <property type="match status" value="1"/>
</dbReference>
<protein>
    <submittedName>
        <fullName evidence="2">Protein kinase putative</fullName>
    </submittedName>
</protein>
<dbReference type="GO" id="GO:0005524">
    <property type="term" value="F:ATP binding"/>
    <property type="evidence" value="ECO:0007669"/>
    <property type="project" value="InterPro"/>
</dbReference>
<comment type="caution">
    <text evidence="2">The sequence shown here is derived from an EMBL/GenBank/DDBJ whole genome shotgun (WGS) entry which is preliminary data.</text>
</comment>
<organism evidence="2 3">
    <name type="scientific">Entamoeba histolytica</name>
    <dbReference type="NCBI Taxonomy" id="5759"/>
    <lineage>
        <taxon>Eukaryota</taxon>
        <taxon>Amoebozoa</taxon>
        <taxon>Evosea</taxon>
        <taxon>Archamoebae</taxon>
        <taxon>Mastigamoebida</taxon>
        <taxon>Entamoebidae</taxon>
        <taxon>Entamoeba</taxon>
    </lineage>
</organism>
<dbReference type="InterPro" id="IPR011009">
    <property type="entry name" value="Kinase-like_dom_sf"/>
</dbReference>
<dbReference type="FunFam" id="1.10.510.10:FF:001366">
    <property type="entry name" value="Protein kinase, putative"/>
    <property type="match status" value="1"/>
</dbReference>
<dbReference type="Gene3D" id="1.10.510.10">
    <property type="entry name" value="Transferase(Phosphotransferase) domain 1"/>
    <property type="match status" value="1"/>
</dbReference>
<dbReference type="EMBL" id="BDEQ01000001">
    <property type="protein sequence ID" value="GAT93497.1"/>
    <property type="molecule type" value="Genomic_DNA"/>
</dbReference>
<dbReference type="SUPFAM" id="SSF49879">
    <property type="entry name" value="SMAD/FHA domain"/>
    <property type="match status" value="1"/>
</dbReference>
<dbReference type="OMA" id="DWIAMDP"/>
<feature type="domain" description="Protein kinase" evidence="1">
    <location>
        <begin position="125"/>
        <end position="389"/>
    </location>
</feature>
<gene>
    <name evidence="2" type="ORF">CL6EHI_073490</name>
</gene>
<accession>A0A5K1VAV0</accession>
<dbReference type="PROSITE" id="PS00108">
    <property type="entry name" value="PROTEIN_KINASE_ST"/>
    <property type="match status" value="1"/>
</dbReference>
<dbReference type="InterPro" id="IPR000719">
    <property type="entry name" value="Prot_kinase_dom"/>
</dbReference>
<reference evidence="2 3" key="1">
    <citation type="submission" date="2016-05" db="EMBL/GenBank/DDBJ databases">
        <title>First whole genome sequencing of Entamoeba histolytica HM1:IMSS-clone-6.</title>
        <authorList>
            <person name="Mukherjee Avik.K."/>
            <person name="Izumyama S."/>
            <person name="Nakada-Tsukui K."/>
            <person name="Nozaki T."/>
        </authorList>
    </citation>
    <scope>NUCLEOTIDE SEQUENCE [LARGE SCALE GENOMIC DNA]</scope>
    <source>
        <strain evidence="2 3">HM1:IMSS clone 6</strain>
    </source>
</reference>
<dbReference type="Proteomes" id="UP000078387">
    <property type="component" value="Unassembled WGS sequence"/>
</dbReference>
<dbReference type="SUPFAM" id="SSF56112">
    <property type="entry name" value="Protein kinase-like (PK-like)"/>
    <property type="match status" value="1"/>
</dbReference>
<keyword evidence="2" id="KW-0808">Transferase</keyword>
<dbReference type="InterPro" id="IPR008984">
    <property type="entry name" value="SMAD_FHA_dom_sf"/>
</dbReference>
<dbReference type="GO" id="GO:0004672">
    <property type="term" value="F:protein kinase activity"/>
    <property type="evidence" value="ECO:0007669"/>
    <property type="project" value="InterPro"/>
</dbReference>
<keyword evidence="2" id="KW-0418">Kinase</keyword>
<evidence type="ECO:0000313" key="2">
    <source>
        <dbReference type="EMBL" id="GAT93497.1"/>
    </source>
</evidence>
<sequence length="396" mass="46965">MNEHLYSLIIFNGNEEIGRITIKKEQFVYGRNEVEFLRKYIWISRQHFQIEIKGEKEKKEYVLTVKTNVITFHNNKQIKRDTEIFINSLDVISIPIPKTSIRQNILFISKDFEEKEMCCCFYTKYQIIKFIGSGSFGKVFQIKRKSNNKINAVKIIDITQKKKSEIAQRESEVLEQIHHQNIIKKYETIQSQRFMYIIMEYIEGLTLEQYLQLKQHHTFNENEIKIIIKQVFNAINYLHSNKIIHRDLKLENIMIRGKTNEEYKKLNIVVMDFGLGKILETKEYTLTKCGTSNYTSPQILQSGPYDGFKTDIWCCGVMLFYMSIGMFPFNQEGVNSSLMLRVNIRNGKICHQKEFNMISLELQDLIKNMLIVDEQKRFTIQQCLNHEFVSLKHQKT</sequence>
<dbReference type="VEuPathDB" id="AmoebaDB:EHI8A_218570"/>
<evidence type="ECO:0000259" key="1">
    <source>
        <dbReference type="PROSITE" id="PS50011"/>
    </source>
</evidence>
<dbReference type="PROSITE" id="PS50011">
    <property type="entry name" value="PROTEIN_KINASE_DOM"/>
    <property type="match status" value="1"/>
</dbReference>
<dbReference type="VEuPathDB" id="AmoebaDB:KM1_283490"/>
<dbReference type="VEuPathDB" id="AmoebaDB:EHI7A_187930"/>
<dbReference type="VEuPathDB" id="AmoebaDB:EHI_073490"/>
<proteinExistence type="predicted"/>